<organism evidence="7 8">
    <name type="scientific">Pelagibius litoralis</name>
    <dbReference type="NCBI Taxonomy" id="374515"/>
    <lineage>
        <taxon>Bacteria</taxon>
        <taxon>Pseudomonadati</taxon>
        <taxon>Pseudomonadota</taxon>
        <taxon>Alphaproteobacteria</taxon>
        <taxon>Rhodospirillales</taxon>
        <taxon>Rhodovibrionaceae</taxon>
        <taxon>Pelagibius</taxon>
    </lineage>
</organism>
<dbReference type="PANTHER" id="PTHR30349:SF41">
    <property type="entry name" value="INTEGRASE_RECOMBINASE PROTEIN MJ0367-RELATED"/>
    <property type="match status" value="1"/>
</dbReference>
<dbReference type="RefSeq" id="WP_167226820.1">
    <property type="nucleotide sequence ID" value="NZ_JAAQPH010000013.1"/>
</dbReference>
<dbReference type="GO" id="GO:0006310">
    <property type="term" value="P:DNA recombination"/>
    <property type="evidence" value="ECO:0007669"/>
    <property type="project" value="UniProtKB-KW"/>
</dbReference>
<proteinExistence type="inferred from homology"/>
<dbReference type="Proteomes" id="UP000761264">
    <property type="component" value="Unassembled WGS sequence"/>
</dbReference>
<name>A0A967KGG5_9PROT</name>
<evidence type="ECO:0000259" key="6">
    <source>
        <dbReference type="PROSITE" id="PS51898"/>
    </source>
</evidence>
<comment type="similarity">
    <text evidence="1">Belongs to the 'phage' integrase family.</text>
</comment>
<dbReference type="InterPro" id="IPR046668">
    <property type="entry name" value="DUF6538"/>
</dbReference>
<keyword evidence="2" id="KW-0229">DNA integration</keyword>
<evidence type="ECO:0000256" key="3">
    <source>
        <dbReference type="ARBA" id="ARBA00023125"/>
    </source>
</evidence>
<sequence length="641" mass="73803">MARPLHLFRRNGLFYWRRRLPRALVRGTGPDHLCRSLETADRPLARLRALRLSAVFEEALLSHATTLKSAKPLTKYQREQVLFALYDQILEECQAWAAGRTVDIEFLDPEHVDWQMDRYNHPSRQAREWTTFYQNGMYEGAENVLKPLLASHQIDLPADSLEFRSLAAEGMRYAIAAYREAAETVELGELDEGTLARLARRHGRTSAPSPGTSGAPATPPIPAATELQNDDARLPPRNRPLREIYTQFVDDKRRMKAWKDEARDDAWLALYLFEELVGLRKIGEIEHGDAYTFRVKLEQLPKYHGKGPFKRPMRPREAIKKAGAMDAELKDRLDAAVEAGEITFEEHKRRFEEECVPRCGAKTVNKHLDYLGGCIKWCNRHFGWDLPNGFAATRLSKRELNKAGRRRRAMKSEELKRLFESPLFTGCLSENRRSLPGEQILKDSFYWVPLLIAFTGGRLEEICQLTTSDVLEVEGIWCIRISDENEDQEVKTEAAQRIIPLHPTLLKLGFIERVLRLRENAKRRVFPELTPGGRYGRYGYRLTKRWTHYRRQVELYEPGKDFHTLRHSFNTHLLNKKVPIVWMSQLMGHATPGHTAGHAVNLETASTYYGGAEIPQLKEAVQQFDFGLRLIAVDGEWQVAR</sequence>
<dbReference type="Pfam" id="PF00589">
    <property type="entry name" value="Phage_integrase"/>
    <property type="match status" value="1"/>
</dbReference>
<dbReference type="GO" id="GO:0015074">
    <property type="term" value="P:DNA integration"/>
    <property type="evidence" value="ECO:0007669"/>
    <property type="project" value="UniProtKB-KW"/>
</dbReference>
<dbReference type="Pfam" id="PF20172">
    <property type="entry name" value="DUF6538"/>
    <property type="match status" value="1"/>
</dbReference>
<accession>A0A967KGG5</accession>
<evidence type="ECO:0000256" key="1">
    <source>
        <dbReference type="ARBA" id="ARBA00008857"/>
    </source>
</evidence>
<keyword evidence="8" id="KW-1185">Reference proteome</keyword>
<evidence type="ECO:0000256" key="2">
    <source>
        <dbReference type="ARBA" id="ARBA00022908"/>
    </source>
</evidence>
<evidence type="ECO:0000313" key="7">
    <source>
        <dbReference type="EMBL" id="NIA70336.1"/>
    </source>
</evidence>
<dbReference type="EMBL" id="JAAQPH010000013">
    <property type="protein sequence ID" value="NIA70336.1"/>
    <property type="molecule type" value="Genomic_DNA"/>
</dbReference>
<comment type="caution">
    <text evidence="7">The sequence shown here is derived from an EMBL/GenBank/DDBJ whole genome shotgun (WGS) entry which is preliminary data.</text>
</comment>
<feature type="compositionally biased region" description="Low complexity" evidence="5">
    <location>
        <begin position="205"/>
        <end position="216"/>
    </location>
</feature>
<feature type="domain" description="Tyr recombinase" evidence="6">
    <location>
        <begin position="405"/>
        <end position="622"/>
    </location>
</feature>
<reference evidence="7" key="1">
    <citation type="submission" date="2020-03" db="EMBL/GenBank/DDBJ databases">
        <title>Genome of Pelagibius litoralis DSM 21314T.</title>
        <authorList>
            <person name="Wang G."/>
        </authorList>
    </citation>
    <scope>NUCLEOTIDE SEQUENCE</scope>
    <source>
        <strain evidence="7">DSM 21314</strain>
    </source>
</reference>
<dbReference type="InterPro" id="IPR011010">
    <property type="entry name" value="DNA_brk_join_enz"/>
</dbReference>
<protein>
    <submittedName>
        <fullName evidence="7">Site-specific integrase</fullName>
    </submittedName>
</protein>
<evidence type="ECO:0000256" key="5">
    <source>
        <dbReference type="SAM" id="MobiDB-lite"/>
    </source>
</evidence>
<dbReference type="CDD" id="cd01184">
    <property type="entry name" value="INT_C_like_1"/>
    <property type="match status" value="1"/>
</dbReference>
<evidence type="ECO:0000313" key="8">
    <source>
        <dbReference type="Proteomes" id="UP000761264"/>
    </source>
</evidence>
<dbReference type="PROSITE" id="PS51898">
    <property type="entry name" value="TYR_RECOMBINASE"/>
    <property type="match status" value="1"/>
</dbReference>
<dbReference type="InterPro" id="IPR002104">
    <property type="entry name" value="Integrase_catalytic"/>
</dbReference>
<dbReference type="SUPFAM" id="SSF56349">
    <property type="entry name" value="DNA breaking-rejoining enzymes"/>
    <property type="match status" value="1"/>
</dbReference>
<dbReference type="AlphaFoldDB" id="A0A967KGG5"/>
<keyword evidence="4" id="KW-0233">DNA recombination</keyword>
<gene>
    <name evidence="7" type="ORF">HBA54_17150</name>
</gene>
<evidence type="ECO:0000256" key="4">
    <source>
        <dbReference type="ARBA" id="ARBA00023172"/>
    </source>
</evidence>
<dbReference type="PANTHER" id="PTHR30349">
    <property type="entry name" value="PHAGE INTEGRASE-RELATED"/>
    <property type="match status" value="1"/>
</dbReference>
<dbReference type="GO" id="GO:0003677">
    <property type="term" value="F:DNA binding"/>
    <property type="evidence" value="ECO:0007669"/>
    <property type="project" value="UniProtKB-KW"/>
</dbReference>
<dbReference type="Gene3D" id="1.10.443.10">
    <property type="entry name" value="Intergrase catalytic core"/>
    <property type="match status" value="1"/>
</dbReference>
<dbReference type="InterPro" id="IPR013762">
    <property type="entry name" value="Integrase-like_cat_sf"/>
</dbReference>
<dbReference type="InterPro" id="IPR050090">
    <property type="entry name" value="Tyrosine_recombinase_XerCD"/>
</dbReference>
<feature type="region of interest" description="Disordered" evidence="5">
    <location>
        <begin position="201"/>
        <end position="238"/>
    </location>
</feature>
<keyword evidence="3" id="KW-0238">DNA-binding</keyword>